<proteinExistence type="predicted"/>
<evidence type="ECO:0000313" key="1">
    <source>
        <dbReference type="EMBL" id="QDY93923.1"/>
    </source>
</evidence>
<dbReference type="Proteomes" id="UP000222296">
    <property type="component" value="Chromosome Circular"/>
</dbReference>
<reference evidence="1 2" key="1">
    <citation type="journal article" date="2017" name="Genome Announc.">
        <title>Draft Genome Sequence of Agrobacterium tumefaciens Biovar 1 Strain 186, Isolated from Walnut.</title>
        <authorList>
            <person name="Poret-Peterson A.T."/>
            <person name="Bhatnagar S."/>
            <person name="McClean A.E."/>
            <person name="Kluepfel D.A."/>
        </authorList>
    </citation>
    <scope>NUCLEOTIDE SEQUENCE [LARGE SCALE GENOMIC DNA]</scope>
    <source>
        <strain evidence="1 2">186</strain>
    </source>
</reference>
<name>A0AAP9E3Z8_AGRTU</name>
<dbReference type="AlphaFoldDB" id="A0AAP9E3Z8"/>
<sequence length="122" mass="13040">MGIGILLGIHRVGVAGAPGFLGAEVMAALKQYPLPALVTHTTDTRAGSVFKALCAVYPGQISAEHLMARSGLSWRAEPIWSFVSLCNDFIKINEAIEPFGWRAERSGGTPRDNYWLSPLGGG</sequence>
<evidence type="ECO:0000313" key="2">
    <source>
        <dbReference type="Proteomes" id="UP000222296"/>
    </source>
</evidence>
<dbReference type="EMBL" id="CP042274">
    <property type="protein sequence ID" value="QDY93923.1"/>
    <property type="molecule type" value="Genomic_DNA"/>
</dbReference>
<organism evidence="1 2">
    <name type="scientific">Agrobacterium tumefaciens</name>
    <dbReference type="NCBI Taxonomy" id="358"/>
    <lineage>
        <taxon>Bacteria</taxon>
        <taxon>Pseudomonadati</taxon>
        <taxon>Pseudomonadota</taxon>
        <taxon>Alphaproteobacteria</taxon>
        <taxon>Hyphomicrobiales</taxon>
        <taxon>Rhizobiaceae</taxon>
        <taxon>Rhizobium/Agrobacterium group</taxon>
        <taxon>Agrobacterium</taxon>
        <taxon>Agrobacterium tumefaciens complex</taxon>
    </lineage>
</organism>
<gene>
    <name evidence="1" type="ORF">CG010_007140</name>
</gene>
<dbReference type="RefSeq" id="WP_099085303.1">
    <property type="nucleotide sequence ID" value="NZ_CP042274.1"/>
</dbReference>
<protein>
    <submittedName>
        <fullName evidence="1">Uncharacterized protein</fullName>
    </submittedName>
</protein>
<accession>A0AAP9E3Z8</accession>